<dbReference type="Proteomes" id="UP000198287">
    <property type="component" value="Unassembled WGS sequence"/>
</dbReference>
<reference evidence="10 11" key="1">
    <citation type="submission" date="2015-12" db="EMBL/GenBank/DDBJ databases">
        <title>The genome of Folsomia candida.</title>
        <authorList>
            <person name="Faddeeva A."/>
            <person name="Derks M.F."/>
            <person name="Anvar Y."/>
            <person name="Smit S."/>
            <person name="Van Straalen N."/>
            <person name="Roelofs D."/>
        </authorList>
    </citation>
    <scope>NUCLEOTIDE SEQUENCE [LARGE SCALE GENOMIC DNA]</scope>
    <source>
        <strain evidence="10 11">VU population</strain>
        <tissue evidence="10">Whole body</tissue>
    </source>
</reference>
<proteinExistence type="predicted"/>
<dbReference type="STRING" id="158441.A0A226DF29"/>
<dbReference type="PANTHER" id="PTHR23245">
    <property type="entry name" value="TRNA METHYLTRANSFERASE"/>
    <property type="match status" value="1"/>
</dbReference>
<keyword evidence="11" id="KW-1185">Reference proteome</keyword>
<evidence type="ECO:0000313" key="10">
    <source>
        <dbReference type="EMBL" id="OXA42806.1"/>
    </source>
</evidence>
<evidence type="ECO:0000256" key="5">
    <source>
        <dbReference type="ARBA" id="ARBA00022691"/>
    </source>
</evidence>
<dbReference type="GO" id="GO:0031591">
    <property type="term" value="P:wybutosine biosynthetic process"/>
    <property type="evidence" value="ECO:0007669"/>
    <property type="project" value="TreeGrafter"/>
</dbReference>
<dbReference type="Gene3D" id="3.40.50.150">
    <property type="entry name" value="Vaccinia Virus protein VP39"/>
    <property type="match status" value="1"/>
</dbReference>
<feature type="transmembrane region" description="Helical" evidence="8">
    <location>
        <begin position="551"/>
        <end position="572"/>
    </location>
</feature>
<dbReference type="EMBL" id="LNIX01000025">
    <property type="protein sequence ID" value="OXA42806.1"/>
    <property type="molecule type" value="Genomic_DNA"/>
</dbReference>
<keyword evidence="6" id="KW-0819">tRNA processing</keyword>
<evidence type="ECO:0000256" key="1">
    <source>
        <dbReference type="ARBA" id="ARBA00004797"/>
    </source>
</evidence>
<dbReference type="GO" id="GO:0005737">
    <property type="term" value="C:cytoplasm"/>
    <property type="evidence" value="ECO:0007669"/>
    <property type="project" value="TreeGrafter"/>
</dbReference>
<dbReference type="GO" id="GO:0102522">
    <property type="term" value="F:tRNA 4-demethylwyosine alpha-amino-alpha-carboxypropyltransferase activity"/>
    <property type="evidence" value="ECO:0007669"/>
    <property type="project" value="UniProtKB-EC"/>
</dbReference>
<keyword evidence="4" id="KW-0808">Transferase</keyword>
<keyword evidence="5" id="KW-0949">S-adenosyl-L-methionine</keyword>
<sequence length="647" mass="73346">MGTAHQLRNIVTSLLSSSPNWNLTLLDQVPCKWVIHGNCVLVPPTAFTSHIWKEHPLVLQEIASILKVSTIARQSGPIHNPSFRQPSPVDILYPPTESSSDSTNVTVRKKENGIHYEWDITKVMFSPGNISEKQRLAQLDLRNSVVVDLFAGIGYFTLTFLVHSRAAFVHACEWNPDAIYWLKNNLKLNKIHPERYAILGGDNKIMAPRGVADHVNLGLIPSSEGSWEAGVAALRRDKGGVLHVHGNVDLHKKSKTKKCHLQNNSYSTNANENCGTPKFWQIWGDYVKNKIMQILKDLYPEEEWLVGVAGIFKVKSYGPRVDHLVVDITCKPCTLAGVWDLRYSQFEVLEQGMSFEERSDAEEEEGILTDDGSSSIFQSQEQQQHHVLISSTNDIAMLTEVPNYKTIHTAWLGLFMLLLTIAVFIISTIVPFACDRKHLPVNHTAHHHNGNGGHKGNPICFMKPVSLLLYIQCGMWAIFLICDQFIRYQHIKIRRRGYINFFNECQIASQLPFWIVSTFNTLLLAVSTVLRDHCKSATKCGKSIHLTRTEYLTICIGLESVVLLVAISTYMYQVVRFNRSKVPPDVFRDDMVSSATDFRHNSLSQMEEEVFQRQADLIQYFKDRNVILQKTVLHLHNRANAIQAQPS</sequence>
<dbReference type="PANTHER" id="PTHR23245:SF25">
    <property type="entry name" value="TRNA WYBUTOSINE-SYNTHESIZING PROTEIN 2 HOMOLOG"/>
    <property type="match status" value="1"/>
</dbReference>
<evidence type="ECO:0000259" key="9">
    <source>
        <dbReference type="PROSITE" id="PS51684"/>
    </source>
</evidence>
<dbReference type="SUPFAM" id="SSF53335">
    <property type="entry name" value="S-adenosyl-L-methionine-dependent methyltransferases"/>
    <property type="match status" value="1"/>
</dbReference>
<dbReference type="FunFam" id="3.40.50.150:FF:000131">
    <property type="entry name" value="tRNA wybutosine-synthesizing protein 2/3/4"/>
    <property type="match status" value="1"/>
</dbReference>
<feature type="transmembrane region" description="Helical" evidence="8">
    <location>
        <begin position="511"/>
        <end position="530"/>
    </location>
</feature>
<evidence type="ECO:0000256" key="6">
    <source>
        <dbReference type="ARBA" id="ARBA00022694"/>
    </source>
</evidence>
<dbReference type="InterPro" id="IPR056743">
    <property type="entry name" value="TRM5-TYW2-like_MTfase"/>
</dbReference>
<dbReference type="Pfam" id="PF14802">
    <property type="entry name" value="TMEM192"/>
    <property type="match status" value="1"/>
</dbReference>
<evidence type="ECO:0000256" key="2">
    <source>
        <dbReference type="ARBA" id="ARBA00012265"/>
    </source>
</evidence>
<keyword evidence="8" id="KW-0472">Membrane</keyword>
<comment type="pathway">
    <text evidence="1">tRNA modification; wybutosine-tRNA(Phe) biosynthesis.</text>
</comment>
<keyword evidence="3" id="KW-0489">Methyltransferase</keyword>
<dbReference type="PROSITE" id="PS51684">
    <property type="entry name" value="SAM_MT_TRM5_TYW2"/>
    <property type="match status" value="1"/>
</dbReference>
<evidence type="ECO:0000256" key="4">
    <source>
        <dbReference type="ARBA" id="ARBA00022679"/>
    </source>
</evidence>
<evidence type="ECO:0000256" key="7">
    <source>
        <dbReference type="ARBA" id="ARBA00049400"/>
    </source>
</evidence>
<dbReference type="InterPro" id="IPR029063">
    <property type="entry name" value="SAM-dependent_MTases_sf"/>
</dbReference>
<evidence type="ECO:0000256" key="8">
    <source>
        <dbReference type="SAM" id="Phobius"/>
    </source>
</evidence>
<accession>A0A226DF29</accession>
<feature type="transmembrane region" description="Helical" evidence="8">
    <location>
        <begin position="410"/>
        <end position="434"/>
    </location>
</feature>
<keyword evidence="8" id="KW-1133">Transmembrane helix</keyword>
<dbReference type="AlphaFoldDB" id="A0A226DF29"/>
<feature type="transmembrane region" description="Helical" evidence="8">
    <location>
        <begin position="467"/>
        <end position="486"/>
    </location>
</feature>
<dbReference type="GO" id="GO:0008175">
    <property type="term" value="F:tRNA methyltransferase activity"/>
    <property type="evidence" value="ECO:0007669"/>
    <property type="project" value="TreeGrafter"/>
</dbReference>
<dbReference type="InterPro" id="IPR030382">
    <property type="entry name" value="MeTrfase_TRM5/TYW2"/>
</dbReference>
<dbReference type="EC" id="2.5.1.114" evidence="2"/>
<dbReference type="GO" id="GO:0030488">
    <property type="term" value="P:tRNA methylation"/>
    <property type="evidence" value="ECO:0007669"/>
    <property type="project" value="TreeGrafter"/>
</dbReference>
<evidence type="ECO:0000313" key="11">
    <source>
        <dbReference type="Proteomes" id="UP000198287"/>
    </source>
</evidence>
<feature type="domain" description="SAM-dependent methyltransferase TRM5/TYW2-type" evidence="9">
    <location>
        <begin position="33"/>
        <end position="332"/>
    </location>
</feature>
<protein>
    <recommendedName>
        <fullName evidence="2">tRNA(Phe) (4-demethylwyosine(37)-C(7)) aminocarboxypropyltransferase</fullName>
        <ecNumber evidence="2">2.5.1.114</ecNumber>
    </recommendedName>
</protein>
<keyword evidence="8" id="KW-0812">Transmembrane</keyword>
<dbReference type="Pfam" id="PF02475">
    <property type="entry name" value="TRM5-TYW2_MTfase"/>
    <property type="match status" value="1"/>
</dbReference>
<dbReference type="InterPro" id="IPR029399">
    <property type="entry name" value="TMEM192"/>
</dbReference>
<gene>
    <name evidence="10" type="ORF">Fcan01_22460</name>
</gene>
<comment type="catalytic activity">
    <reaction evidence="7">
        <text>4-demethylwyosine(37) in tRNA(Phe) + S-adenosyl-L-methionine = 4-demethyl-7-[(3S)-3-amino-3-carboxypropyl]wyosine(37) in tRNA(Phe) + S-methyl-5'-thioadenosine + H(+)</text>
        <dbReference type="Rhea" id="RHEA:36355"/>
        <dbReference type="Rhea" id="RHEA-COMP:10164"/>
        <dbReference type="Rhea" id="RHEA-COMP:10378"/>
        <dbReference type="ChEBI" id="CHEBI:15378"/>
        <dbReference type="ChEBI" id="CHEBI:17509"/>
        <dbReference type="ChEBI" id="CHEBI:59789"/>
        <dbReference type="ChEBI" id="CHEBI:64315"/>
        <dbReference type="ChEBI" id="CHEBI:73550"/>
        <dbReference type="EC" id="2.5.1.114"/>
    </reaction>
</comment>
<evidence type="ECO:0000256" key="3">
    <source>
        <dbReference type="ARBA" id="ARBA00022603"/>
    </source>
</evidence>
<dbReference type="OrthoDB" id="408788at2759"/>
<comment type="caution">
    <text evidence="10">The sequence shown here is derived from an EMBL/GenBank/DDBJ whole genome shotgun (WGS) entry which is preliminary data.</text>
</comment>
<name>A0A226DF29_FOLCA</name>
<organism evidence="10 11">
    <name type="scientific">Folsomia candida</name>
    <name type="common">Springtail</name>
    <dbReference type="NCBI Taxonomy" id="158441"/>
    <lineage>
        <taxon>Eukaryota</taxon>
        <taxon>Metazoa</taxon>
        <taxon>Ecdysozoa</taxon>
        <taxon>Arthropoda</taxon>
        <taxon>Hexapoda</taxon>
        <taxon>Collembola</taxon>
        <taxon>Entomobryomorpha</taxon>
        <taxon>Isotomoidea</taxon>
        <taxon>Isotomidae</taxon>
        <taxon>Proisotominae</taxon>
        <taxon>Folsomia</taxon>
    </lineage>
</organism>